<dbReference type="EMBL" id="MPZS01000002">
    <property type="protein sequence ID" value="OOY11512.1"/>
    <property type="molecule type" value="Genomic_DNA"/>
</dbReference>
<proteinExistence type="predicted"/>
<keyword evidence="2" id="KW-0472">Membrane</keyword>
<dbReference type="PROSITE" id="PS51724">
    <property type="entry name" value="SPOR"/>
    <property type="match status" value="1"/>
</dbReference>
<protein>
    <recommendedName>
        <fullName evidence="3">SPOR domain-containing protein</fullName>
    </recommendedName>
</protein>
<dbReference type="Gene3D" id="3.30.70.1070">
    <property type="entry name" value="Sporulation related repeat"/>
    <property type="match status" value="1"/>
</dbReference>
<feature type="transmembrane region" description="Helical" evidence="2">
    <location>
        <begin position="39"/>
        <end position="60"/>
    </location>
</feature>
<dbReference type="InterPro" id="IPR007730">
    <property type="entry name" value="SPOR-like_dom"/>
</dbReference>
<evidence type="ECO:0000313" key="4">
    <source>
        <dbReference type="EMBL" id="OOY11512.1"/>
    </source>
</evidence>
<reference evidence="4 5" key="1">
    <citation type="submission" date="2016-11" db="EMBL/GenBank/DDBJ databases">
        <title>A multilocus sequence analysis scheme for characterization of bacteria in the genus Thioclava.</title>
        <authorList>
            <person name="Liu Y."/>
            <person name="Shao Z."/>
        </authorList>
    </citation>
    <scope>NUCLEOTIDE SEQUENCE [LARGE SCALE GENOMIC DNA]</scope>
    <source>
        <strain evidence="4 5">11.10-0-13</strain>
    </source>
</reference>
<feature type="region of interest" description="Disordered" evidence="1">
    <location>
        <begin position="178"/>
        <end position="198"/>
    </location>
</feature>
<name>A0ABX3MJD5_9RHOB</name>
<keyword evidence="2" id="KW-1133">Transmembrane helix</keyword>
<dbReference type="RefSeq" id="WP_078574304.1">
    <property type="nucleotide sequence ID" value="NZ_MPZS01000002.1"/>
</dbReference>
<evidence type="ECO:0000256" key="2">
    <source>
        <dbReference type="SAM" id="Phobius"/>
    </source>
</evidence>
<organism evidence="4 5">
    <name type="scientific">Thioclava marina</name>
    <dbReference type="NCBI Taxonomy" id="1915077"/>
    <lineage>
        <taxon>Bacteria</taxon>
        <taxon>Pseudomonadati</taxon>
        <taxon>Pseudomonadota</taxon>
        <taxon>Alphaproteobacteria</taxon>
        <taxon>Rhodobacterales</taxon>
        <taxon>Paracoccaceae</taxon>
        <taxon>Thioclava</taxon>
    </lineage>
</organism>
<keyword evidence="5" id="KW-1185">Reference proteome</keyword>
<accession>A0ABX3MJD5</accession>
<keyword evidence="2" id="KW-0812">Transmembrane</keyword>
<evidence type="ECO:0000313" key="5">
    <source>
        <dbReference type="Proteomes" id="UP000242224"/>
    </source>
</evidence>
<feature type="domain" description="SPOR" evidence="3">
    <location>
        <begin position="263"/>
        <end position="348"/>
    </location>
</feature>
<dbReference type="InterPro" id="IPR036680">
    <property type="entry name" value="SPOR-like_sf"/>
</dbReference>
<dbReference type="Pfam" id="PF05036">
    <property type="entry name" value="SPOR"/>
    <property type="match status" value="1"/>
</dbReference>
<sequence>MATYDYREGGGYGYEYPQPHYAHPEEPAAEPAPRAMSRWVNVAGALTSVAMLGGLVVWGYQLAMRDLNGVPVIRAMDGPARIAPEDPGGELARHTGLAVNDVAGTGQAAPAPDQVTLAPAPEGFTDEDLPMGELAREMEGADGAPETAAGGDAVAAAVSAVTPAVLNADPDQIAAAESPVQPAAFSPAEPESRPDEVAAEAEAAAEDVTGVIPASVPGVARSPRPMVKPMRDTLLAAALERAVTSQMSGNAAEAGVVDLDPGQLSSGTRLVQLGAFDTAEDAKGEWDRIATRFDALMAGKKRVIQKASSGGRDFYRLRVAGFNDVTEARQFCAALLAERQNCIPTQVR</sequence>
<dbReference type="Proteomes" id="UP000242224">
    <property type="component" value="Unassembled WGS sequence"/>
</dbReference>
<evidence type="ECO:0000259" key="3">
    <source>
        <dbReference type="PROSITE" id="PS51724"/>
    </source>
</evidence>
<dbReference type="SUPFAM" id="SSF110997">
    <property type="entry name" value="Sporulation related repeat"/>
    <property type="match status" value="1"/>
</dbReference>
<comment type="caution">
    <text evidence="4">The sequence shown here is derived from an EMBL/GenBank/DDBJ whole genome shotgun (WGS) entry which is preliminary data.</text>
</comment>
<gene>
    <name evidence="4" type="ORF">BMG00_10380</name>
</gene>
<evidence type="ECO:0000256" key="1">
    <source>
        <dbReference type="SAM" id="MobiDB-lite"/>
    </source>
</evidence>